<gene>
    <name evidence="1" type="ORF">SLAV_34885</name>
</gene>
<dbReference type="EMBL" id="CP024985">
    <property type="protein sequence ID" value="ATZ28747.1"/>
    <property type="molecule type" value="Genomic_DNA"/>
</dbReference>
<name>A0A2K8PPS9_STRLA</name>
<accession>A0A2K8PPS9</accession>
<keyword evidence="2" id="KW-1185">Reference proteome</keyword>
<dbReference type="KEGG" id="slx:SLAV_34885"/>
<reference evidence="1 2" key="1">
    <citation type="submission" date="2017-11" db="EMBL/GenBank/DDBJ databases">
        <title>Complete genome sequence of Streptomyces lavendulae subsp. lavendulae CCM 3239 (formerly 'Streptomyces aureofaciens CCM 3239'), the producer of the angucycline-type antibiotic auricin.</title>
        <authorList>
            <person name="Busche T."/>
            <person name="Novakova R."/>
            <person name="Al'Dilaimi A."/>
            <person name="Homerova D."/>
            <person name="Feckova L."/>
            <person name="Rezuchova B."/>
            <person name="Mingyar E."/>
            <person name="Csolleiova D."/>
            <person name="Bekeova C."/>
            <person name="Winkler A."/>
            <person name="Sevcikova B."/>
            <person name="Kalinowski J."/>
            <person name="Kormanec J."/>
            <person name="Ruckert C."/>
        </authorList>
    </citation>
    <scope>NUCLEOTIDE SEQUENCE [LARGE SCALE GENOMIC DNA]</scope>
    <source>
        <strain evidence="1 2">CCM 3239</strain>
    </source>
</reference>
<proteinExistence type="predicted"/>
<evidence type="ECO:0000313" key="1">
    <source>
        <dbReference type="EMBL" id="ATZ28747.1"/>
    </source>
</evidence>
<sequence>MSAVPSTVVTTATAVTCGHLAPVRNTPAQTRVLAGGAPLATAADQLVVTGCPGVSGSPPCTTVRWTGLASRLLAGGVPVLVQAVPPAGPVPGSGVCAGPPPTTPLVVAGQLRVTAG</sequence>
<dbReference type="AlphaFoldDB" id="A0A2K8PPS9"/>
<evidence type="ECO:0000313" key="2">
    <source>
        <dbReference type="Proteomes" id="UP000231791"/>
    </source>
</evidence>
<protein>
    <submittedName>
        <fullName evidence="1">Uncharacterized protein</fullName>
    </submittedName>
</protein>
<organism evidence="1 2">
    <name type="scientific">Streptomyces lavendulae subsp. lavendulae</name>
    <dbReference type="NCBI Taxonomy" id="58340"/>
    <lineage>
        <taxon>Bacteria</taxon>
        <taxon>Bacillati</taxon>
        <taxon>Actinomycetota</taxon>
        <taxon>Actinomycetes</taxon>
        <taxon>Kitasatosporales</taxon>
        <taxon>Streptomycetaceae</taxon>
        <taxon>Streptomyces</taxon>
    </lineage>
</organism>
<dbReference type="Proteomes" id="UP000231791">
    <property type="component" value="Chromosome"/>
</dbReference>